<evidence type="ECO:0000259" key="2">
    <source>
        <dbReference type="PROSITE" id="PS51736"/>
    </source>
</evidence>
<dbReference type="KEGG" id="mpar:F7D14_19820"/>
<organism evidence="4 5">
    <name type="scientific">Methylocystis parvus</name>
    <dbReference type="NCBI Taxonomy" id="134"/>
    <lineage>
        <taxon>Bacteria</taxon>
        <taxon>Pseudomonadati</taxon>
        <taxon>Pseudomonadota</taxon>
        <taxon>Alphaproteobacteria</taxon>
        <taxon>Hyphomicrobiales</taxon>
        <taxon>Methylocystaceae</taxon>
        <taxon>Methylocystis</taxon>
    </lineage>
</organism>
<dbReference type="GO" id="GO:0000150">
    <property type="term" value="F:DNA strand exchange activity"/>
    <property type="evidence" value="ECO:0007669"/>
    <property type="project" value="InterPro"/>
</dbReference>
<dbReference type="SMART" id="SM00857">
    <property type="entry name" value="Resolvase"/>
    <property type="match status" value="1"/>
</dbReference>
<dbReference type="InterPro" id="IPR038109">
    <property type="entry name" value="DNA_bind_recomb_sf"/>
</dbReference>
<dbReference type="PANTHER" id="PTHR30461:SF23">
    <property type="entry name" value="DNA RECOMBINASE-RELATED"/>
    <property type="match status" value="1"/>
</dbReference>
<dbReference type="EMBL" id="CP044332">
    <property type="protein sequence ID" value="QGM99858.1"/>
    <property type="molecule type" value="Genomic_DNA"/>
</dbReference>
<dbReference type="Pfam" id="PF07508">
    <property type="entry name" value="Recombinase"/>
    <property type="match status" value="1"/>
</dbReference>
<keyword evidence="4" id="KW-0614">Plasmid</keyword>
<sequence>MTRAVIYARFSTELQSEKSTEDQIALCRAYAARIGLDVIGSYEDKARSGASIFGRDGLMRLMDAARDRAFEVVIVEALDRLSRDMEDLAGIHKRLSFLGVEIHAVHDGTADAILVGLRGLVGQLQREDGAKKVRRGMAGVIREGRHAGGRAYGYCPVPGRRGELEIVEEEAEIVRRIFAAYAAGRPPREIAGELNRDRIAPPRGTRWNASTINGNARRGNGLIFNELYAGRIVWNKVRMVKNPDTGKRISRPNPRDQWQEIAAPHLRIVDEGTWKCAQALKAEKARLSTNVKRRPAHLLSGLLRCGCCGSGMSVHDRDKTGKTRIRCSAVRENGSCSNRRILYLTDVEEAVLKGMTEELKDTRLIETYVRAYNEERKRLAATAISRRTRIERRRDRLEAERQRAIDMLIKGVLREEEGRARLDELRGQVLEAERELSQVGETPQIIALHPATLDSYIATVDRLAAVLTEHAAAEDDRGSLVSTFRALVHGVTVHPKAPREGFQVEVKGKLAALIGGAAFPQAKYSGGRVVAEERLEPPRGGRCV</sequence>
<dbReference type="InterPro" id="IPR006119">
    <property type="entry name" value="Resolv_N"/>
</dbReference>
<evidence type="ECO:0000313" key="4">
    <source>
        <dbReference type="EMBL" id="QGM99858.1"/>
    </source>
</evidence>
<dbReference type="Pfam" id="PF13408">
    <property type="entry name" value="Zn_ribbon_recom"/>
    <property type="match status" value="1"/>
</dbReference>
<accession>A0A6B8MB44</accession>
<keyword evidence="5" id="KW-1185">Reference proteome</keyword>
<dbReference type="InterPro" id="IPR036162">
    <property type="entry name" value="Resolvase-like_N_sf"/>
</dbReference>
<dbReference type="GO" id="GO:0003677">
    <property type="term" value="F:DNA binding"/>
    <property type="evidence" value="ECO:0007669"/>
    <property type="project" value="InterPro"/>
</dbReference>
<geneLocation type="plasmid" evidence="4">
    <name>unnamed1</name>
</geneLocation>
<dbReference type="InterPro" id="IPR011109">
    <property type="entry name" value="DNA_bind_recombinase_dom"/>
</dbReference>
<feature type="domain" description="Recombinase" evidence="3">
    <location>
        <begin position="151"/>
        <end position="287"/>
    </location>
</feature>
<dbReference type="Gene3D" id="3.90.1750.20">
    <property type="entry name" value="Putative Large Serine Recombinase, Chain B, Domain 2"/>
    <property type="match status" value="1"/>
</dbReference>
<evidence type="ECO:0000313" key="5">
    <source>
        <dbReference type="Proteomes" id="UP000422569"/>
    </source>
</evidence>
<dbReference type="Pfam" id="PF00239">
    <property type="entry name" value="Resolvase"/>
    <property type="match status" value="1"/>
</dbReference>
<dbReference type="InterPro" id="IPR025827">
    <property type="entry name" value="Zn_ribbon_recom_dom"/>
</dbReference>
<reference evidence="4 5" key="1">
    <citation type="submission" date="2019-09" db="EMBL/GenBank/DDBJ databases">
        <title>Isolation and complete genome sequencing of Methylocystis species.</title>
        <authorList>
            <person name="Rumah B.L."/>
            <person name="Stead C.E."/>
            <person name="Stevens B.C."/>
            <person name="Minton N.P."/>
            <person name="Grosse-Honebrink A."/>
            <person name="Zhang Y."/>
        </authorList>
    </citation>
    <scope>NUCLEOTIDE SEQUENCE [LARGE SCALE GENOMIC DNA]</scope>
    <source>
        <strain evidence="4 5">BRCS2</strain>
        <plasmid evidence="4 5">unnamed1</plasmid>
    </source>
</reference>
<dbReference type="CDD" id="cd00338">
    <property type="entry name" value="Ser_Recombinase"/>
    <property type="match status" value="1"/>
</dbReference>
<evidence type="ECO:0000259" key="3">
    <source>
        <dbReference type="PROSITE" id="PS51737"/>
    </source>
</evidence>
<proteinExistence type="predicted"/>
<dbReference type="AlphaFoldDB" id="A0A6B8MB44"/>
<protein>
    <submittedName>
        <fullName evidence="4">Recombinase family protein</fullName>
    </submittedName>
</protein>
<dbReference type="Proteomes" id="UP000422569">
    <property type="component" value="Plasmid unnamed1"/>
</dbReference>
<keyword evidence="1" id="KW-0175">Coiled coil</keyword>
<dbReference type="PROSITE" id="PS51736">
    <property type="entry name" value="RECOMBINASES_3"/>
    <property type="match status" value="1"/>
</dbReference>
<name>A0A6B8MB44_9HYPH</name>
<dbReference type="InterPro" id="IPR050639">
    <property type="entry name" value="SSR_resolvase"/>
</dbReference>
<gene>
    <name evidence="4" type="ORF">F7D14_19820</name>
</gene>
<dbReference type="SUPFAM" id="SSF53041">
    <property type="entry name" value="Resolvase-like"/>
    <property type="match status" value="1"/>
</dbReference>
<dbReference type="PROSITE" id="PS51737">
    <property type="entry name" value="RECOMBINASE_DNA_BIND"/>
    <property type="match status" value="1"/>
</dbReference>
<feature type="coiled-coil region" evidence="1">
    <location>
        <begin position="380"/>
        <end position="442"/>
    </location>
</feature>
<feature type="domain" description="Resolvase/invertase-type recombinase catalytic" evidence="2">
    <location>
        <begin position="3"/>
        <end position="152"/>
    </location>
</feature>
<dbReference type="RefSeq" id="WP_016919146.1">
    <property type="nucleotide sequence ID" value="NZ_CP044332.1"/>
</dbReference>
<dbReference type="Gene3D" id="3.40.50.1390">
    <property type="entry name" value="Resolvase, N-terminal catalytic domain"/>
    <property type="match status" value="1"/>
</dbReference>
<evidence type="ECO:0000256" key="1">
    <source>
        <dbReference type="SAM" id="Coils"/>
    </source>
</evidence>
<dbReference type="PANTHER" id="PTHR30461">
    <property type="entry name" value="DNA-INVERTASE FROM LAMBDOID PROPHAGE"/>
    <property type="match status" value="1"/>
</dbReference>